<comment type="caution">
    <text evidence="1">The sequence shown here is derived from an EMBL/GenBank/DDBJ whole genome shotgun (WGS) entry which is preliminary data.</text>
</comment>
<proteinExistence type="predicted"/>
<name>A0A6L3VQC3_9ACTN</name>
<dbReference type="Proteomes" id="UP000483004">
    <property type="component" value="Unassembled WGS sequence"/>
</dbReference>
<evidence type="ECO:0000313" key="1">
    <source>
        <dbReference type="EMBL" id="KAB2379002.1"/>
    </source>
</evidence>
<protein>
    <submittedName>
        <fullName evidence="1">Uncharacterized protein</fullName>
    </submittedName>
</protein>
<gene>
    <name evidence="1" type="ORF">F9B16_22375</name>
</gene>
<dbReference type="OrthoDB" id="3295282at2"/>
<dbReference type="RefSeq" id="WP_151542064.1">
    <property type="nucleotide sequence ID" value="NZ_WBMR01000065.1"/>
</dbReference>
<keyword evidence="2" id="KW-1185">Reference proteome</keyword>
<sequence>MDIVVQWVRVYWTKESRGGPGAVRRSVLPEAFPLPEAEPPFVHEMHMLERNGFSPSTTVTSGHPPKSQVEMTEADNCLRVLPVRDAPEWASSGLDVTWRPAAVTMRPRQTLRWQINHRLTAEGGWYYRLDTLNVSYGNRTTEVFLRPPTHRVDERSLL</sequence>
<organism evidence="1 2">
    <name type="scientific">Actinomadura montaniterrae</name>
    <dbReference type="NCBI Taxonomy" id="1803903"/>
    <lineage>
        <taxon>Bacteria</taxon>
        <taxon>Bacillati</taxon>
        <taxon>Actinomycetota</taxon>
        <taxon>Actinomycetes</taxon>
        <taxon>Streptosporangiales</taxon>
        <taxon>Thermomonosporaceae</taxon>
        <taxon>Actinomadura</taxon>
    </lineage>
</organism>
<dbReference type="AlphaFoldDB" id="A0A6L3VQC3"/>
<evidence type="ECO:0000313" key="2">
    <source>
        <dbReference type="Proteomes" id="UP000483004"/>
    </source>
</evidence>
<reference evidence="1 2" key="1">
    <citation type="submission" date="2019-09" db="EMBL/GenBank/DDBJ databases">
        <title>Actinomadura physcomitrii sp. nov., a novel actinomycete isolated from moss [Physcomitrium sphaericum (Ludw) Fuernr].</title>
        <authorList>
            <person name="Liu C."/>
            <person name="Zhuang X."/>
        </authorList>
    </citation>
    <scope>NUCLEOTIDE SEQUENCE [LARGE SCALE GENOMIC DNA]</scope>
    <source>
        <strain evidence="1 2">CYP1-1B</strain>
    </source>
</reference>
<dbReference type="EMBL" id="WBMR01000065">
    <property type="protein sequence ID" value="KAB2379002.1"/>
    <property type="molecule type" value="Genomic_DNA"/>
</dbReference>
<accession>A0A6L3VQC3</accession>